<evidence type="ECO:0000256" key="1">
    <source>
        <dbReference type="ARBA" id="ARBA00010333"/>
    </source>
</evidence>
<name>A0A2A6RFJ1_9CHLR</name>
<evidence type="ECO:0000256" key="3">
    <source>
        <dbReference type="ARBA" id="ARBA00022729"/>
    </source>
</evidence>
<dbReference type="CDD" id="cd13692">
    <property type="entry name" value="PBP2_BztA"/>
    <property type="match status" value="1"/>
</dbReference>
<comment type="caution">
    <text evidence="6">The sequence shown here is derived from an EMBL/GenBank/DDBJ whole genome shotgun (WGS) entry which is preliminary data.</text>
</comment>
<evidence type="ECO:0000256" key="2">
    <source>
        <dbReference type="ARBA" id="ARBA00022448"/>
    </source>
</evidence>
<reference evidence="7" key="1">
    <citation type="submission" date="2017-08" db="EMBL/GenBank/DDBJ databases">
        <authorList>
            <person name="Grouzdev D.S."/>
            <person name="Gaisin V.A."/>
            <person name="Rysina M.S."/>
            <person name="Gorlenko V.M."/>
        </authorList>
    </citation>
    <scope>NUCLEOTIDE SEQUENCE [LARGE SCALE GENOMIC DNA]</scope>
    <source>
        <strain evidence="7">Kir15-3F</strain>
    </source>
</reference>
<sequence length="414" mass="44797">MLLALLLSGCGDLLPNNDSNDQPAILIVTATPEPGAAAAPVQEPTPVPPAPSDDDANETPAPSDDDANETPAPSDDETETPTAPDAAPAQTGPGLLARVQDRGYLICGTNANLPGFGFYDNVRNDWFGFDVDFCRALAAAIFGDASKVDFVGLTTAGEYERFGAVRQGRVDVLFRNTSWTLGRDVDQLAFGPTTFHDGQSFMVRRDAGVSNSNDLAGRRICVAAGTTSEQTLNEDFAARGIDFEAVLFNSDRELYPAYDEGECDAVTSDSSQLASQRETLTNPDDHVVLDERISREPLGPVFIENDDQWRDVVSWVVFATMYAEELRVDQNNVNQLAQSSDDQRILRLLGREGDFGQALGLNNDFALQIISQVGNYGDIYDRNLGPRTPFALERGPNKAWNLGQGGVLASPPFR</sequence>
<evidence type="ECO:0000256" key="4">
    <source>
        <dbReference type="SAM" id="MobiDB-lite"/>
    </source>
</evidence>
<dbReference type="SUPFAM" id="SSF53850">
    <property type="entry name" value="Periplasmic binding protein-like II"/>
    <property type="match status" value="1"/>
</dbReference>
<feature type="region of interest" description="Disordered" evidence="4">
    <location>
        <begin position="28"/>
        <end position="93"/>
    </location>
</feature>
<feature type="compositionally biased region" description="Acidic residues" evidence="4">
    <location>
        <begin position="52"/>
        <end position="79"/>
    </location>
</feature>
<dbReference type="SMART" id="SM00062">
    <property type="entry name" value="PBPb"/>
    <property type="match status" value="1"/>
</dbReference>
<dbReference type="PANTHER" id="PTHR30085:SF7">
    <property type="entry name" value="AMINO-ACID ABC TRANSPORTER-BINDING PROTEIN YHDW-RELATED"/>
    <property type="match status" value="1"/>
</dbReference>
<dbReference type="InterPro" id="IPR001638">
    <property type="entry name" value="Solute-binding_3/MltF_N"/>
</dbReference>
<dbReference type="PANTHER" id="PTHR30085">
    <property type="entry name" value="AMINO ACID ABC TRANSPORTER PERMEASE"/>
    <property type="match status" value="1"/>
</dbReference>
<feature type="compositionally biased region" description="Low complexity" evidence="4">
    <location>
        <begin position="29"/>
        <end position="42"/>
    </location>
</feature>
<gene>
    <name evidence="6" type="ORF">CJ255_18220</name>
</gene>
<feature type="domain" description="Solute-binding protein family 3/N-terminal" evidence="5">
    <location>
        <begin position="104"/>
        <end position="329"/>
    </location>
</feature>
<evidence type="ECO:0000259" key="5">
    <source>
        <dbReference type="SMART" id="SM00062"/>
    </source>
</evidence>
<proteinExistence type="inferred from homology"/>
<dbReference type="AlphaFoldDB" id="A0A2A6RFJ1"/>
<protein>
    <submittedName>
        <fullName evidence="6">Amino acid ABC transporter substrate-binding protein</fullName>
    </submittedName>
</protein>
<keyword evidence="3" id="KW-0732">Signal</keyword>
<dbReference type="InterPro" id="IPR018313">
    <property type="entry name" value="SBP_3_CS"/>
</dbReference>
<dbReference type="GO" id="GO:0006865">
    <property type="term" value="P:amino acid transport"/>
    <property type="evidence" value="ECO:0007669"/>
    <property type="project" value="TreeGrafter"/>
</dbReference>
<dbReference type="PROSITE" id="PS01039">
    <property type="entry name" value="SBP_BACTERIAL_3"/>
    <property type="match status" value="1"/>
</dbReference>
<keyword evidence="7" id="KW-1185">Reference proteome</keyword>
<dbReference type="EMBL" id="NQWI01000123">
    <property type="protein sequence ID" value="PDW01620.1"/>
    <property type="molecule type" value="Genomic_DNA"/>
</dbReference>
<organism evidence="6 7">
    <name type="scientific">Candidatus Viridilinea mediisalina</name>
    <dbReference type="NCBI Taxonomy" id="2024553"/>
    <lineage>
        <taxon>Bacteria</taxon>
        <taxon>Bacillati</taxon>
        <taxon>Chloroflexota</taxon>
        <taxon>Chloroflexia</taxon>
        <taxon>Chloroflexales</taxon>
        <taxon>Chloroflexineae</taxon>
        <taxon>Oscillochloridaceae</taxon>
        <taxon>Candidatus Viridilinea</taxon>
    </lineage>
</organism>
<evidence type="ECO:0000313" key="7">
    <source>
        <dbReference type="Proteomes" id="UP000220527"/>
    </source>
</evidence>
<dbReference type="Gene3D" id="3.40.190.10">
    <property type="entry name" value="Periplasmic binding protein-like II"/>
    <property type="match status" value="2"/>
</dbReference>
<dbReference type="Pfam" id="PF00497">
    <property type="entry name" value="SBP_bac_3"/>
    <property type="match status" value="1"/>
</dbReference>
<keyword evidence="2" id="KW-0813">Transport</keyword>
<dbReference type="OrthoDB" id="115856at2"/>
<dbReference type="InterPro" id="IPR051455">
    <property type="entry name" value="Bact_solute-bind_prot3"/>
</dbReference>
<feature type="compositionally biased region" description="Low complexity" evidence="4">
    <location>
        <begin position="80"/>
        <end position="89"/>
    </location>
</feature>
<dbReference type="Proteomes" id="UP000220527">
    <property type="component" value="Unassembled WGS sequence"/>
</dbReference>
<accession>A0A2A6RFJ1</accession>
<evidence type="ECO:0000313" key="6">
    <source>
        <dbReference type="EMBL" id="PDW01620.1"/>
    </source>
</evidence>
<comment type="similarity">
    <text evidence="1">Belongs to the bacterial solute-binding protein 3 family.</text>
</comment>